<proteinExistence type="inferred from homology"/>
<dbReference type="AlphaFoldDB" id="A0A2H0YLZ0"/>
<feature type="transmembrane region" description="Helical" evidence="8">
    <location>
        <begin position="216"/>
        <end position="236"/>
    </location>
</feature>
<reference evidence="11" key="1">
    <citation type="submission" date="2017-09" db="EMBL/GenBank/DDBJ databases">
        <title>Depth-based differentiation of microbial function through sediment-hosted aquifers and enrichment of novel symbionts in the deep terrestrial subsurface.</title>
        <authorList>
            <person name="Probst A.J."/>
            <person name="Ladd B."/>
            <person name="Jarett J.K."/>
            <person name="Geller-Mcgrath D.E."/>
            <person name="Sieber C.M.K."/>
            <person name="Emerson J.B."/>
            <person name="Anantharaman K."/>
            <person name="Thomas B.C."/>
            <person name="Malmstrom R."/>
            <person name="Stieglmeier M."/>
            <person name="Klingl A."/>
            <person name="Woyke T."/>
            <person name="Ryan C.M."/>
            <person name="Banfield J.F."/>
        </authorList>
    </citation>
    <scope>NUCLEOTIDE SEQUENCE [LARGE SCALE GENOMIC DNA]</scope>
</reference>
<keyword evidence="3" id="KW-1003">Cell membrane</keyword>
<dbReference type="Gene3D" id="1.20.81.30">
    <property type="entry name" value="Type II secretion system (T2SS), domain F"/>
    <property type="match status" value="2"/>
</dbReference>
<keyword evidence="6 8" id="KW-1133">Transmembrane helix</keyword>
<dbReference type="PANTHER" id="PTHR30012:SF0">
    <property type="entry name" value="TYPE II SECRETION SYSTEM PROTEIN F-RELATED"/>
    <property type="match status" value="1"/>
</dbReference>
<feature type="domain" description="Type II secretion system protein GspF" evidence="9">
    <location>
        <begin position="67"/>
        <end position="190"/>
    </location>
</feature>
<dbReference type="Pfam" id="PF00482">
    <property type="entry name" value="T2SSF"/>
    <property type="match status" value="2"/>
</dbReference>
<evidence type="ECO:0000256" key="6">
    <source>
        <dbReference type="ARBA" id="ARBA00022989"/>
    </source>
</evidence>
<evidence type="ECO:0000256" key="5">
    <source>
        <dbReference type="ARBA" id="ARBA00022692"/>
    </source>
</evidence>
<gene>
    <name evidence="10" type="ORF">COT33_01590</name>
</gene>
<evidence type="ECO:0000256" key="7">
    <source>
        <dbReference type="ARBA" id="ARBA00023136"/>
    </source>
</evidence>
<evidence type="ECO:0000313" key="11">
    <source>
        <dbReference type="Proteomes" id="UP000230088"/>
    </source>
</evidence>
<feature type="transmembrane region" description="Helical" evidence="8">
    <location>
        <begin position="374"/>
        <end position="398"/>
    </location>
</feature>
<feature type="transmembrane region" description="Helical" evidence="8">
    <location>
        <begin position="171"/>
        <end position="196"/>
    </location>
</feature>
<protein>
    <recommendedName>
        <fullName evidence="9">Type II secretion system protein GspF domain-containing protein</fullName>
    </recommendedName>
</protein>
<evidence type="ECO:0000256" key="3">
    <source>
        <dbReference type="ARBA" id="ARBA00022475"/>
    </source>
</evidence>
<accession>A0A2H0YLZ0</accession>
<name>A0A2H0YLZ0_9BACT</name>
<dbReference type="InterPro" id="IPR042094">
    <property type="entry name" value="T2SS_GspF_sf"/>
</dbReference>
<evidence type="ECO:0000256" key="8">
    <source>
        <dbReference type="SAM" id="Phobius"/>
    </source>
</evidence>
<keyword evidence="4" id="KW-0997">Cell inner membrane</keyword>
<evidence type="ECO:0000256" key="4">
    <source>
        <dbReference type="ARBA" id="ARBA00022519"/>
    </source>
</evidence>
<comment type="similarity">
    <text evidence="2">Belongs to the GSP F family.</text>
</comment>
<keyword evidence="7 8" id="KW-0472">Membrane</keyword>
<feature type="domain" description="Type II secretion system protein GspF" evidence="9">
    <location>
        <begin position="271"/>
        <end position="393"/>
    </location>
</feature>
<evidence type="ECO:0000259" key="9">
    <source>
        <dbReference type="Pfam" id="PF00482"/>
    </source>
</evidence>
<dbReference type="FunFam" id="1.20.81.30:FF:000001">
    <property type="entry name" value="Type II secretion system protein F"/>
    <property type="match status" value="2"/>
</dbReference>
<dbReference type="InterPro" id="IPR003004">
    <property type="entry name" value="GspF/PilC"/>
</dbReference>
<dbReference type="Proteomes" id="UP000230088">
    <property type="component" value="Unassembled WGS sequence"/>
</dbReference>
<evidence type="ECO:0000256" key="1">
    <source>
        <dbReference type="ARBA" id="ARBA00004429"/>
    </source>
</evidence>
<comment type="caution">
    <text evidence="10">The sequence shown here is derived from an EMBL/GenBank/DDBJ whole genome shotgun (WGS) entry which is preliminary data.</text>
</comment>
<dbReference type="GO" id="GO:0005886">
    <property type="term" value="C:plasma membrane"/>
    <property type="evidence" value="ECO:0007669"/>
    <property type="project" value="UniProtKB-SubCell"/>
</dbReference>
<evidence type="ECO:0000256" key="2">
    <source>
        <dbReference type="ARBA" id="ARBA00005745"/>
    </source>
</evidence>
<organism evidence="10 11">
    <name type="scientific">Candidatus Nealsonbacteria bacterium CG08_land_8_20_14_0_20_38_20</name>
    <dbReference type="NCBI Taxonomy" id="1974705"/>
    <lineage>
        <taxon>Bacteria</taxon>
        <taxon>Candidatus Nealsoniibacteriota</taxon>
    </lineage>
</organism>
<dbReference type="PANTHER" id="PTHR30012">
    <property type="entry name" value="GENERAL SECRETION PATHWAY PROTEIN"/>
    <property type="match status" value="1"/>
</dbReference>
<evidence type="ECO:0000313" key="10">
    <source>
        <dbReference type="EMBL" id="PIS39511.1"/>
    </source>
</evidence>
<dbReference type="EMBL" id="PEYD01000030">
    <property type="protein sequence ID" value="PIS39511.1"/>
    <property type="molecule type" value="Genomic_DNA"/>
</dbReference>
<dbReference type="PRINTS" id="PR00812">
    <property type="entry name" value="BCTERIALGSPF"/>
</dbReference>
<sequence>MKFNYQARTKEGELQTGTVEAPSKEVALSLLHKYDLYVTLLTETASPFYAKKIKILEMVTQKDLVLFSRQLSIMFKSKVPLVEALGVLAGQTKKTGFKEKILKLMEEVEGGTSFSLSLALYPKLFSPLYVAVVKSGEASGKLSESLNYLADHLEREYDLSGKVKGAMTYPVFILFFFLIITALMVTFVIPQLTAILKSSGQELPIMTKFLIEGSDLLRQRGLILILVFFVLVIFIFKYLKTPGGKNFFDRFSLKIPLIGEFFKKIYLTRLAENLSTLISAGLPIARALEITGEVVGNDVYREIILKTQTEVRRGESISAVLSAYPDVFPSLFSQMTLVGERTGTLDNTLMNIVDFYRKETDRSIDSFISMLEPLLIATLGGAVAFFALAVIVPIYQFLGKGV</sequence>
<comment type="subcellular location">
    <subcellularLocation>
        <location evidence="1">Cell inner membrane</location>
        <topology evidence="1">Multi-pass membrane protein</topology>
    </subcellularLocation>
</comment>
<keyword evidence="5 8" id="KW-0812">Transmembrane</keyword>
<dbReference type="InterPro" id="IPR018076">
    <property type="entry name" value="T2SS_GspF_dom"/>
</dbReference>